<dbReference type="EC" id="7.1.1.9" evidence="5"/>
<dbReference type="PROSITE" id="PS00078">
    <property type="entry name" value="COX2"/>
    <property type="match status" value="1"/>
</dbReference>
<dbReference type="InterPro" id="IPR045187">
    <property type="entry name" value="CcO_II"/>
</dbReference>
<keyword evidence="12" id="KW-0249">Electron transport</keyword>
<keyword evidence="10" id="KW-0460">Magnesium</keyword>
<dbReference type="InterPro" id="IPR034210">
    <property type="entry name" value="CcO_II_C"/>
</dbReference>
<feature type="transmembrane region" description="Helical" evidence="19">
    <location>
        <begin position="29"/>
        <end position="53"/>
    </location>
</feature>
<evidence type="ECO:0000256" key="1">
    <source>
        <dbReference type="ARBA" id="ARBA00001935"/>
    </source>
</evidence>
<evidence type="ECO:0000256" key="7">
    <source>
        <dbReference type="ARBA" id="ARBA00022692"/>
    </source>
</evidence>
<comment type="subunit">
    <text evidence="4">Component of the cytochrome c oxidase (complex IV, CIV), a multisubunit enzyme composed of a catalytic core of 3 subunits and several supernumerary subunits. The complex exists as a monomer or a dimer and forms supercomplexes (SCs) in the inner mitochondrial membrane with ubiquinol-cytochrome c oxidoreductase (cytochrome b-c1 complex, complex III, CIII).</text>
</comment>
<comment type="similarity">
    <text evidence="3">Belongs to the cytochrome c oxidase subunit 2 family.</text>
</comment>
<keyword evidence="15 21" id="KW-0496">Mitochondrion</keyword>
<evidence type="ECO:0000256" key="16">
    <source>
        <dbReference type="ARBA" id="ARBA00023136"/>
    </source>
</evidence>
<evidence type="ECO:0000256" key="19">
    <source>
        <dbReference type="SAM" id="Phobius"/>
    </source>
</evidence>
<organism evidence="21">
    <name type="scientific">Setaria digitata</name>
    <dbReference type="NCBI Taxonomy" id="48799"/>
    <lineage>
        <taxon>Eukaryota</taxon>
        <taxon>Metazoa</taxon>
        <taxon>Ecdysozoa</taxon>
        <taxon>Nematoda</taxon>
        <taxon>Chromadorea</taxon>
        <taxon>Rhabditida</taxon>
        <taxon>Spirurina</taxon>
        <taxon>Spiruromorpha</taxon>
        <taxon>Filarioidea</taxon>
        <taxon>Setariidae</taxon>
        <taxon>Setaria</taxon>
    </lineage>
</organism>
<dbReference type="InterPro" id="IPR036257">
    <property type="entry name" value="Cyt_c_oxidase_su2_TM_sf"/>
</dbReference>
<evidence type="ECO:0000256" key="3">
    <source>
        <dbReference type="ARBA" id="ARBA00007866"/>
    </source>
</evidence>
<keyword evidence="14" id="KW-0186">Copper</keyword>
<dbReference type="GO" id="GO:0042773">
    <property type="term" value="P:ATP synthesis coupled electron transport"/>
    <property type="evidence" value="ECO:0007669"/>
    <property type="project" value="TreeGrafter"/>
</dbReference>
<evidence type="ECO:0000256" key="10">
    <source>
        <dbReference type="ARBA" id="ARBA00022842"/>
    </source>
</evidence>
<protein>
    <recommendedName>
        <fullName evidence="5">cytochrome-c oxidase</fullName>
        <ecNumber evidence="5">7.1.1.9</ecNumber>
    </recommendedName>
    <alternativeName>
        <fullName evidence="17">Cytochrome c oxidase polypeptide II</fullName>
    </alternativeName>
</protein>
<gene>
    <name evidence="21" type="primary">cox2</name>
</gene>
<dbReference type="AlphaFoldDB" id="A0A1Q1MN73"/>
<evidence type="ECO:0000256" key="18">
    <source>
        <dbReference type="ARBA" id="ARBA00049512"/>
    </source>
</evidence>
<reference evidence="21" key="1">
    <citation type="journal article" date="2017" name="J. Helminthol.">
        <title>Characterization of the complete mitochondrial genome of Setaria digitata (Nematoda: Setariidae) from China.</title>
        <authorList>
            <person name="Liu G.-H."/>
            <person name="Li J.-Y."/>
            <person name="Zhu X.-Q."/>
        </authorList>
    </citation>
    <scope>NUCLEOTIDE SEQUENCE</scope>
</reference>
<evidence type="ECO:0000256" key="13">
    <source>
        <dbReference type="ARBA" id="ARBA00022989"/>
    </source>
</evidence>
<evidence type="ECO:0000256" key="6">
    <source>
        <dbReference type="ARBA" id="ARBA00022448"/>
    </source>
</evidence>
<proteinExistence type="inferred from homology"/>
<dbReference type="PANTHER" id="PTHR22888">
    <property type="entry name" value="CYTOCHROME C OXIDASE, SUBUNIT II"/>
    <property type="match status" value="1"/>
</dbReference>
<dbReference type="InterPro" id="IPR001505">
    <property type="entry name" value="Copper_CuA"/>
</dbReference>
<dbReference type="GO" id="GO:0005743">
    <property type="term" value="C:mitochondrial inner membrane"/>
    <property type="evidence" value="ECO:0007669"/>
    <property type="project" value="UniProtKB-SubCell"/>
</dbReference>
<name>A0A1Q1MN73_9BILA</name>
<dbReference type="InterPro" id="IPR008972">
    <property type="entry name" value="Cupredoxin"/>
</dbReference>
<evidence type="ECO:0000259" key="20">
    <source>
        <dbReference type="PROSITE" id="PS50857"/>
    </source>
</evidence>
<keyword evidence="16 19" id="KW-0472">Membrane</keyword>
<keyword evidence="13 19" id="KW-1133">Transmembrane helix</keyword>
<evidence type="ECO:0000256" key="5">
    <source>
        <dbReference type="ARBA" id="ARBA00012949"/>
    </source>
</evidence>
<accession>A0A1Q1MN73</accession>
<keyword evidence="8" id="KW-0479">Metal-binding</keyword>
<evidence type="ECO:0000256" key="9">
    <source>
        <dbReference type="ARBA" id="ARBA00022792"/>
    </source>
</evidence>
<evidence type="ECO:0000256" key="15">
    <source>
        <dbReference type="ARBA" id="ARBA00023128"/>
    </source>
</evidence>
<dbReference type="PRINTS" id="PR01166">
    <property type="entry name" value="CYCOXIDASEII"/>
</dbReference>
<feature type="domain" description="Cytochrome oxidase subunit II copper A binding" evidence="20">
    <location>
        <begin position="98"/>
        <end position="231"/>
    </location>
</feature>
<dbReference type="PROSITE" id="PS50857">
    <property type="entry name" value="COX2_CUA"/>
    <property type="match status" value="1"/>
</dbReference>
<evidence type="ECO:0000256" key="11">
    <source>
        <dbReference type="ARBA" id="ARBA00022967"/>
    </source>
</evidence>
<dbReference type="CDD" id="cd13912">
    <property type="entry name" value="CcO_II_C"/>
    <property type="match status" value="1"/>
</dbReference>
<evidence type="ECO:0000313" key="21">
    <source>
        <dbReference type="EMBL" id="AQM38787.1"/>
    </source>
</evidence>
<keyword evidence="9" id="KW-0999">Mitochondrion inner membrane</keyword>
<comment type="subcellular location">
    <subcellularLocation>
        <location evidence="2">Mitochondrion inner membrane</location>
        <topology evidence="2">Multi-pass membrane protein</topology>
    </subcellularLocation>
</comment>
<dbReference type="EMBL" id="KY284626">
    <property type="protein sequence ID" value="AQM38787.1"/>
    <property type="molecule type" value="Genomic_DNA"/>
</dbReference>
<dbReference type="Gene3D" id="2.60.40.420">
    <property type="entry name" value="Cupredoxins - blue copper proteins"/>
    <property type="match status" value="1"/>
</dbReference>
<keyword evidence="11" id="KW-1278">Translocase</keyword>
<keyword evidence="7 19" id="KW-0812">Transmembrane</keyword>
<evidence type="ECO:0000256" key="2">
    <source>
        <dbReference type="ARBA" id="ARBA00004448"/>
    </source>
</evidence>
<evidence type="ECO:0000256" key="12">
    <source>
        <dbReference type="ARBA" id="ARBA00022982"/>
    </source>
</evidence>
<dbReference type="Gene3D" id="1.10.287.90">
    <property type="match status" value="1"/>
</dbReference>
<comment type="cofactor">
    <cofactor evidence="1">
        <name>Cu cation</name>
        <dbReference type="ChEBI" id="CHEBI:23378"/>
    </cofactor>
</comment>
<feature type="transmembrane region" description="Helical" evidence="19">
    <location>
        <begin position="65"/>
        <end position="89"/>
    </location>
</feature>
<keyword evidence="6" id="KW-0813">Transport</keyword>
<dbReference type="PANTHER" id="PTHR22888:SF9">
    <property type="entry name" value="CYTOCHROME C OXIDASE SUBUNIT 2"/>
    <property type="match status" value="1"/>
</dbReference>
<sequence>MYLQNYIFPLPGNMYVFCCYYIHNYYSHIIFFGFFIMFLVSSGVFFCGNTFKFSLKRSDNRMIEFVFQVLQVLVVNFLIMMAGPGFWLIQYQGRMFRQSELSLKVIGHQWYWSYEYGNSGGLCFDSFMKPIDDLSLGDFRLLDVDNRCVLPVGVNVGIYCTSMDVIHSFAIPKCFIKIDALNGLLTKITYRFSCSGLFYGQCSEICGANHSFMPIVVESTSLECWKGWSLSYLLG</sequence>
<dbReference type="InterPro" id="IPR002429">
    <property type="entry name" value="CcO_II-like_C"/>
</dbReference>
<dbReference type="Pfam" id="PF00116">
    <property type="entry name" value="COX2"/>
    <property type="match status" value="1"/>
</dbReference>
<dbReference type="GO" id="GO:0005507">
    <property type="term" value="F:copper ion binding"/>
    <property type="evidence" value="ECO:0007669"/>
    <property type="project" value="InterPro"/>
</dbReference>
<evidence type="ECO:0000256" key="17">
    <source>
        <dbReference type="ARBA" id="ARBA00031389"/>
    </source>
</evidence>
<geneLocation type="mitochondrion" evidence="21"/>
<evidence type="ECO:0000256" key="14">
    <source>
        <dbReference type="ARBA" id="ARBA00023008"/>
    </source>
</evidence>
<evidence type="ECO:0000256" key="4">
    <source>
        <dbReference type="ARBA" id="ARBA00011164"/>
    </source>
</evidence>
<comment type="catalytic activity">
    <reaction evidence="18">
        <text>4 Fe(II)-[cytochrome c] + O2 + 8 H(+)(in) = 4 Fe(III)-[cytochrome c] + 2 H2O + 4 H(+)(out)</text>
        <dbReference type="Rhea" id="RHEA:11436"/>
        <dbReference type="Rhea" id="RHEA-COMP:10350"/>
        <dbReference type="Rhea" id="RHEA-COMP:14399"/>
        <dbReference type="ChEBI" id="CHEBI:15377"/>
        <dbReference type="ChEBI" id="CHEBI:15378"/>
        <dbReference type="ChEBI" id="CHEBI:15379"/>
        <dbReference type="ChEBI" id="CHEBI:29033"/>
        <dbReference type="ChEBI" id="CHEBI:29034"/>
        <dbReference type="EC" id="7.1.1.9"/>
    </reaction>
    <physiologicalReaction direction="left-to-right" evidence="18">
        <dbReference type="Rhea" id="RHEA:11437"/>
    </physiologicalReaction>
</comment>
<dbReference type="GO" id="GO:0004129">
    <property type="term" value="F:cytochrome-c oxidase activity"/>
    <property type="evidence" value="ECO:0007669"/>
    <property type="project" value="UniProtKB-EC"/>
</dbReference>
<evidence type="ECO:0000256" key="8">
    <source>
        <dbReference type="ARBA" id="ARBA00022723"/>
    </source>
</evidence>
<dbReference type="SUPFAM" id="SSF49503">
    <property type="entry name" value="Cupredoxins"/>
    <property type="match status" value="1"/>
</dbReference>